<dbReference type="Gene3D" id="3.30.930.10">
    <property type="entry name" value="Bira Bifunctional Protein, Domain 2"/>
    <property type="match status" value="1"/>
</dbReference>
<comment type="catalytic activity">
    <reaction evidence="11">
        <text>tRNA(Ala) + L-alanine + ATP = L-alanyl-tRNA(Ala) + AMP + diphosphate</text>
        <dbReference type="Rhea" id="RHEA:12540"/>
        <dbReference type="Rhea" id="RHEA-COMP:9657"/>
        <dbReference type="Rhea" id="RHEA-COMP:9923"/>
        <dbReference type="ChEBI" id="CHEBI:30616"/>
        <dbReference type="ChEBI" id="CHEBI:33019"/>
        <dbReference type="ChEBI" id="CHEBI:57972"/>
        <dbReference type="ChEBI" id="CHEBI:78442"/>
        <dbReference type="ChEBI" id="CHEBI:78497"/>
        <dbReference type="ChEBI" id="CHEBI:456215"/>
        <dbReference type="EC" id="6.1.1.7"/>
    </reaction>
</comment>
<dbReference type="InterPro" id="IPR002318">
    <property type="entry name" value="Ala-tRNA-lgiase_IIc"/>
</dbReference>
<evidence type="ECO:0000313" key="15">
    <source>
        <dbReference type="Proteomes" id="UP001221302"/>
    </source>
</evidence>
<dbReference type="FunFam" id="3.10.310.40:FF:000001">
    <property type="entry name" value="Alanine--tRNA ligase"/>
    <property type="match status" value="1"/>
</dbReference>
<proteinExistence type="inferred from homology"/>
<evidence type="ECO:0000259" key="13">
    <source>
        <dbReference type="PROSITE" id="PS50860"/>
    </source>
</evidence>
<dbReference type="SUPFAM" id="SSF55681">
    <property type="entry name" value="Class II aaRS and biotin synthetases"/>
    <property type="match status" value="1"/>
</dbReference>
<dbReference type="Gene3D" id="3.10.310.40">
    <property type="match status" value="1"/>
</dbReference>
<dbReference type="GO" id="GO:0005524">
    <property type="term" value="F:ATP binding"/>
    <property type="evidence" value="ECO:0007669"/>
    <property type="project" value="UniProtKB-UniRule"/>
</dbReference>
<dbReference type="EMBL" id="JARGDL010000005">
    <property type="protein sequence ID" value="MDF1611660.1"/>
    <property type="molecule type" value="Genomic_DNA"/>
</dbReference>
<comment type="domain">
    <text evidence="11">Consists of three domains; the N-terminal catalytic domain, the editing domain and the C-terminal C-Ala domain. The editing domain removes incorrectly charged amino acids, while the C-Ala domain, along with tRNA(Ala), serves as a bridge to cooperatively bring together the editing and aminoacylation centers thus stimulating deacylation of misacylated tRNAs.</text>
</comment>
<evidence type="ECO:0000256" key="1">
    <source>
        <dbReference type="ARBA" id="ARBA00008226"/>
    </source>
</evidence>
<dbReference type="InterPro" id="IPR018165">
    <property type="entry name" value="Ala-tRNA-synth_IIc_core"/>
</dbReference>
<keyword evidence="3 11" id="KW-0436">Ligase</keyword>
<dbReference type="CDD" id="cd00673">
    <property type="entry name" value="AlaRS_core"/>
    <property type="match status" value="1"/>
</dbReference>
<dbReference type="GO" id="GO:0006419">
    <property type="term" value="P:alanyl-tRNA aminoacylation"/>
    <property type="evidence" value="ECO:0007669"/>
    <property type="project" value="UniProtKB-UniRule"/>
</dbReference>
<comment type="function">
    <text evidence="11">Catalyzes the attachment of alanine to tRNA(Ala) in a two-step reaction: alanine is first activated by ATP to form Ala-AMP and then transferred to the acceptor end of tRNA(Ala). Also edits incorrectly charged Ser-tRNA(Ala) and Gly-tRNA(Ala) via its editing domain.</text>
</comment>
<gene>
    <name evidence="11 14" type="primary">alaS</name>
    <name evidence="14" type="ORF">P0M35_05835</name>
</gene>
<dbReference type="GO" id="GO:0004813">
    <property type="term" value="F:alanine-tRNA ligase activity"/>
    <property type="evidence" value="ECO:0007669"/>
    <property type="project" value="UniProtKB-UniRule"/>
</dbReference>
<dbReference type="GO" id="GO:0005737">
    <property type="term" value="C:cytoplasm"/>
    <property type="evidence" value="ECO:0007669"/>
    <property type="project" value="UniProtKB-SubCell"/>
</dbReference>
<keyword evidence="6 11" id="KW-0862">Zinc</keyword>
<dbReference type="GO" id="GO:0008270">
    <property type="term" value="F:zinc ion binding"/>
    <property type="evidence" value="ECO:0007669"/>
    <property type="project" value="UniProtKB-UniRule"/>
</dbReference>
<evidence type="ECO:0000256" key="11">
    <source>
        <dbReference type="HAMAP-Rule" id="MF_00036"/>
    </source>
</evidence>
<dbReference type="Gene3D" id="2.40.30.130">
    <property type="match status" value="1"/>
</dbReference>
<dbReference type="PROSITE" id="PS50860">
    <property type="entry name" value="AA_TRNA_LIGASE_II_ALA"/>
    <property type="match status" value="1"/>
</dbReference>
<dbReference type="FunFam" id="3.30.980.10:FF:000004">
    <property type="entry name" value="Alanine--tRNA ligase, cytoplasmic"/>
    <property type="match status" value="1"/>
</dbReference>
<comment type="caution">
    <text evidence="14">The sequence shown here is derived from an EMBL/GenBank/DDBJ whole genome shotgun (WGS) entry which is preliminary data.</text>
</comment>
<evidence type="ECO:0000256" key="2">
    <source>
        <dbReference type="ARBA" id="ARBA00022555"/>
    </source>
</evidence>
<accession>A0AAE3NZV2</accession>
<reference evidence="14" key="1">
    <citation type="submission" date="2023-03" db="EMBL/GenBank/DDBJ databases">
        <title>Stygiobacter electus gen. nov., sp. nov., facultatively anaerobic thermotolerant bacterium of the class Ignavibacteria from a well of Yessentuki mineral water deposit.</title>
        <authorList>
            <person name="Podosokorskaya O.A."/>
            <person name="Elcheninov A.G."/>
            <person name="Petrova N.F."/>
            <person name="Zavarzina D.G."/>
            <person name="Kublanov I.V."/>
            <person name="Merkel A.Y."/>
        </authorList>
    </citation>
    <scope>NUCLEOTIDE SEQUENCE</scope>
    <source>
        <strain evidence="14">09-Me</strain>
    </source>
</reference>
<feature type="binding site" evidence="11">
    <location>
        <position position="671"/>
    </location>
    <ligand>
        <name>Zn(2+)</name>
        <dbReference type="ChEBI" id="CHEBI:29105"/>
    </ligand>
</feature>
<dbReference type="PANTHER" id="PTHR11777">
    <property type="entry name" value="ALANYL-TRNA SYNTHETASE"/>
    <property type="match status" value="1"/>
</dbReference>
<dbReference type="Pfam" id="PF07973">
    <property type="entry name" value="tRNA_SAD"/>
    <property type="match status" value="1"/>
</dbReference>
<dbReference type="InterPro" id="IPR045864">
    <property type="entry name" value="aa-tRNA-synth_II/BPL/LPL"/>
</dbReference>
<evidence type="ECO:0000256" key="6">
    <source>
        <dbReference type="ARBA" id="ARBA00022833"/>
    </source>
</evidence>
<dbReference type="InterPro" id="IPR018162">
    <property type="entry name" value="Ala-tRNA-ligase_IIc_anticod-bd"/>
</dbReference>
<dbReference type="GO" id="GO:0000049">
    <property type="term" value="F:tRNA binding"/>
    <property type="evidence" value="ECO:0007669"/>
    <property type="project" value="UniProtKB-KW"/>
</dbReference>
<protein>
    <recommendedName>
        <fullName evidence="11">Alanine--tRNA ligase</fullName>
        <ecNumber evidence="11">6.1.1.7</ecNumber>
    </recommendedName>
    <alternativeName>
        <fullName evidence="11">Alanyl-tRNA synthetase</fullName>
        <shortName evidence="11">AlaRS</shortName>
    </alternativeName>
</protein>
<keyword evidence="8 11" id="KW-0694">RNA-binding</keyword>
<comment type="subcellular location">
    <subcellularLocation>
        <location evidence="11">Cytoplasm</location>
    </subcellularLocation>
</comment>
<comment type="similarity">
    <text evidence="1 11">Belongs to the class-II aminoacyl-tRNA synthetase family.</text>
</comment>
<dbReference type="InterPro" id="IPR023033">
    <property type="entry name" value="Ala_tRNA_ligase_euk/bac"/>
</dbReference>
<dbReference type="SUPFAM" id="SSF101353">
    <property type="entry name" value="Putative anticodon-binding domain of alanyl-tRNA synthetase (AlaRS)"/>
    <property type="match status" value="1"/>
</dbReference>
<keyword evidence="11" id="KW-0963">Cytoplasm</keyword>
<dbReference type="AlphaFoldDB" id="A0AAE3NZV2"/>
<comment type="cofactor">
    <cofactor evidence="11">
        <name>Zn(2+)</name>
        <dbReference type="ChEBI" id="CHEBI:29105"/>
    </cofactor>
    <text evidence="11">Binds 1 zinc ion per subunit.</text>
</comment>
<evidence type="ECO:0000256" key="7">
    <source>
        <dbReference type="ARBA" id="ARBA00022840"/>
    </source>
</evidence>
<dbReference type="SUPFAM" id="SSF50447">
    <property type="entry name" value="Translation proteins"/>
    <property type="match status" value="1"/>
</dbReference>
<dbReference type="EC" id="6.1.1.7" evidence="11"/>
<dbReference type="SUPFAM" id="SSF55186">
    <property type="entry name" value="ThrRS/AlaRS common domain"/>
    <property type="match status" value="1"/>
</dbReference>
<dbReference type="GO" id="GO:0002161">
    <property type="term" value="F:aminoacyl-tRNA deacylase activity"/>
    <property type="evidence" value="ECO:0007669"/>
    <property type="project" value="TreeGrafter"/>
</dbReference>
<dbReference type="SMART" id="SM00863">
    <property type="entry name" value="tRNA_SAD"/>
    <property type="match status" value="1"/>
</dbReference>
<feature type="binding site" evidence="11">
    <location>
        <position position="675"/>
    </location>
    <ligand>
        <name>Zn(2+)</name>
        <dbReference type="ChEBI" id="CHEBI:29105"/>
    </ligand>
</feature>
<evidence type="ECO:0000256" key="4">
    <source>
        <dbReference type="ARBA" id="ARBA00022723"/>
    </source>
</evidence>
<feature type="binding site" evidence="11">
    <location>
        <position position="568"/>
    </location>
    <ligand>
        <name>Zn(2+)</name>
        <dbReference type="ChEBI" id="CHEBI:29105"/>
    </ligand>
</feature>
<dbReference type="PANTHER" id="PTHR11777:SF9">
    <property type="entry name" value="ALANINE--TRNA LIGASE, CYTOPLASMIC"/>
    <property type="match status" value="1"/>
</dbReference>
<dbReference type="Proteomes" id="UP001221302">
    <property type="component" value="Unassembled WGS sequence"/>
</dbReference>
<name>A0AAE3NZV2_9BACT</name>
<dbReference type="InterPro" id="IPR018163">
    <property type="entry name" value="Thr/Ala-tRNA-synth_IIc_edit"/>
</dbReference>
<keyword evidence="7 11" id="KW-0067">ATP-binding</keyword>
<dbReference type="InterPro" id="IPR003156">
    <property type="entry name" value="DHHA1_dom"/>
</dbReference>
<evidence type="ECO:0000256" key="5">
    <source>
        <dbReference type="ARBA" id="ARBA00022741"/>
    </source>
</evidence>
<feature type="binding site" evidence="11">
    <location>
        <position position="572"/>
    </location>
    <ligand>
        <name>Zn(2+)</name>
        <dbReference type="ChEBI" id="CHEBI:29105"/>
    </ligand>
</feature>
<keyword evidence="4 11" id="KW-0479">Metal-binding</keyword>
<keyword evidence="2 11" id="KW-0820">tRNA-binding</keyword>
<keyword evidence="5 11" id="KW-0547">Nucleotide-binding</keyword>
<dbReference type="Pfam" id="PF01411">
    <property type="entry name" value="tRNA-synt_2c"/>
    <property type="match status" value="1"/>
</dbReference>
<dbReference type="Gene3D" id="3.30.54.20">
    <property type="match status" value="1"/>
</dbReference>
<evidence type="ECO:0000256" key="12">
    <source>
        <dbReference type="SAM" id="Coils"/>
    </source>
</evidence>
<sequence>MTSNEIRQQFLDFFKGKDHRIVPSAPVVPHGDPTLLFTNAGMNQFKDVFLGTGSRDYKRAADTQKCIRVSGKHNDLEEVGYDTYHHTFFEMLGNWSFGDYYKKEAIAWAWELLTEVWNLPKERLWATVYRTDDEAFNFWKKETDINPNHILRFDEKDNFWEMGETGPCGPCSEIHINLSDDLEAAHLVNAGSPLCIEIWNLVFIQYNRDENGQLHELPAKHVDTGMGFERICAVLQNKKSNYDTDVFTPIINAIEKLSKRNYNNQLLPNDNSIDGKNNVSMRVIADHIRTLTFAIGDGATPGNEGRGYVLRRLLRRASRYGRKLDLKEPFLYKLVDVVVKNFSHVFPEIKTNQSQIEKIIKAEEESFNATLDRGIELFDSLTKKLNAKNEKVISGEDVFKLYDTYGFPVDLTAVMARENGFTIDENRFNELMNEQKDRARKSTKEKIGKVAASISNLDDFNLINNSPTIFTGYDELTTKAKIIGFKKEDSKIFIVLDRTPFYVESGGQISDTGIITIGDKKLSVVELIKINNQVVHVCEINEEIKIENGKEAIAEVDKVRRWNIMRNHSATHFLHKAIRQVLGTHVQQAGSYVGPDRLRFDFNHFEKVSKAELDSIEQIVNEKLRENIPMIHHRDTPFDKAKKMGALMFFGDKYGDKVNVVQFGDFTMEFCGGTHVQNSSQIGLLKIISESSIASGVRRIEAVTGEGVEKYIKEQQLKIDNLELRVNEFIEEKKKLEKELSELKLKEKLGGIDSIISSSIEINGIKIFKGKVEAANMDELKSMGDELREKMKSGVGVLISVIEDKVGIVTVVSDDLIKEKKILAGNIVKQIAQIVGGSGGGRPHLATAGGKDVSKIDEALAHVDNLFNN</sequence>
<feature type="coiled-coil region" evidence="12">
    <location>
        <begin position="712"/>
        <end position="746"/>
    </location>
</feature>
<dbReference type="InterPro" id="IPR050058">
    <property type="entry name" value="Ala-tRNA_ligase"/>
</dbReference>
<evidence type="ECO:0000256" key="10">
    <source>
        <dbReference type="ARBA" id="ARBA00023146"/>
    </source>
</evidence>
<dbReference type="PRINTS" id="PR00980">
    <property type="entry name" value="TRNASYNTHALA"/>
</dbReference>
<dbReference type="InterPro" id="IPR018164">
    <property type="entry name" value="Ala-tRNA-synth_IIc_N"/>
</dbReference>
<keyword evidence="10 11" id="KW-0030">Aminoacyl-tRNA synthetase</keyword>
<dbReference type="Gene3D" id="3.30.980.10">
    <property type="entry name" value="Threonyl-trna Synthetase, Chain A, domain 2"/>
    <property type="match status" value="1"/>
</dbReference>
<evidence type="ECO:0000256" key="3">
    <source>
        <dbReference type="ARBA" id="ARBA00022598"/>
    </source>
</evidence>
<evidence type="ECO:0000256" key="8">
    <source>
        <dbReference type="ARBA" id="ARBA00022884"/>
    </source>
</evidence>
<dbReference type="NCBIfam" id="TIGR00344">
    <property type="entry name" value="alaS"/>
    <property type="match status" value="1"/>
</dbReference>
<dbReference type="FunFam" id="3.30.930.10:FF:000004">
    <property type="entry name" value="Alanine--tRNA ligase"/>
    <property type="match status" value="1"/>
</dbReference>
<dbReference type="InterPro" id="IPR012947">
    <property type="entry name" value="tRNA_SAD"/>
</dbReference>
<organism evidence="14 15">
    <name type="scientific">Stygiobacter electus</name>
    <dbReference type="NCBI Taxonomy" id="3032292"/>
    <lineage>
        <taxon>Bacteria</taxon>
        <taxon>Pseudomonadati</taxon>
        <taxon>Ignavibacteriota</taxon>
        <taxon>Ignavibacteria</taxon>
        <taxon>Ignavibacteriales</taxon>
        <taxon>Melioribacteraceae</taxon>
        <taxon>Stygiobacter</taxon>
    </lineage>
</organism>
<keyword evidence="9 11" id="KW-0648">Protein biosynthesis</keyword>
<evidence type="ECO:0000256" key="9">
    <source>
        <dbReference type="ARBA" id="ARBA00022917"/>
    </source>
</evidence>
<keyword evidence="15" id="KW-1185">Reference proteome</keyword>
<dbReference type="HAMAP" id="MF_00036_B">
    <property type="entry name" value="Ala_tRNA_synth_B"/>
    <property type="match status" value="1"/>
</dbReference>
<dbReference type="Pfam" id="PF02272">
    <property type="entry name" value="DHHA1"/>
    <property type="match status" value="1"/>
</dbReference>
<feature type="domain" description="Alanyl-transfer RNA synthetases family profile" evidence="13">
    <location>
        <begin position="1"/>
        <end position="714"/>
    </location>
</feature>
<dbReference type="InterPro" id="IPR009000">
    <property type="entry name" value="Transl_B-barrel_sf"/>
</dbReference>
<dbReference type="RefSeq" id="WP_321535427.1">
    <property type="nucleotide sequence ID" value="NZ_JARGDL010000005.1"/>
</dbReference>
<evidence type="ECO:0000313" key="14">
    <source>
        <dbReference type="EMBL" id="MDF1611660.1"/>
    </source>
</evidence>
<keyword evidence="12" id="KW-0175">Coiled coil</keyword>